<feature type="domain" description="SIS" evidence="5">
    <location>
        <begin position="125"/>
        <end position="268"/>
    </location>
</feature>
<dbReference type="PANTHER" id="PTHR30514">
    <property type="entry name" value="GLUCOKINASE"/>
    <property type="match status" value="1"/>
</dbReference>
<dbReference type="InterPro" id="IPR035472">
    <property type="entry name" value="RpiR-like_SIS"/>
</dbReference>
<dbReference type="Gene3D" id="1.10.10.10">
    <property type="entry name" value="Winged helix-like DNA-binding domain superfamily/Winged helix DNA-binding domain"/>
    <property type="match status" value="1"/>
</dbReference>
<dbReference type="InterPro" id="IPR046348">
    <property type="entry name" value="SIS_dom_sf"/>
</dbReference>
<organism evidence="6 7">
    <name type="scientific">Anaerobutyricum hallii</name>
    <dbReference type="NCBI Taxonomy" id="39488"/>
    <lineage>
        <taxon>Bacteria</taxon>
        <taxon>Bacillati</taxon>
        <taxon>Bacillota</taxon>
        <taxon>Clostridia</taxon>
        <taxon>Lachnospirales</taxon>
        <taxon>Lachnospiraceae</taxon>
        <taxon>Anaerobutyricum</taxon>
    </lineage>
</organism>
<accession>A0A415UG11</accession>
<dbReference type="CDD" id="cd05013">
    <property type="entry name" value="SIS_RpiR"/>
    <property type="match status" value="1"/>
</dbReference>
<keyword evidence="2" id="KW-0238">DNA-binding</keyword>
<evidence type="ECO:0000313" key="7">
    <source>
        <dbReference type="Proteomes" id="UP000283700"/>
    </source>
</evidence>
<evidence type="ECO:0000256" key="2">
    <source>
        <dbReference type="ARBA" id="ARBA00023125"/>
    </source>
</evidence>
<reference evidence="6 7" key="1">
    <citation type="submission" date="2018-08" db="EMBL/GenBank/DDBJ databases">
        <title>A genome reference for cultivated species of the human gut microbiota.</title>
        <authorList>
            <person name="Zou Y."/>
            <person name="Xue W."/>
            <person name="Luo G."/>
        </authorList>
    </citation>
    <scope>NUCLEOTIDE SEQUENCE [LARGE SCALE GENOMIC DNA]</scope>
    <source>
        <strain evidence="6 7">AF31-17AC</strain>
    </source>
</reference>
<dbReference type="AlphaFoldDB" id="A0A415UG11"/>
<protein>
    <submittedName>
        <fullName evidence="6">MurR/RpiR family transcriptional regulator</fullName>
    </submittedName>
</protein>
<dbReference type="Pfam" id="PF01380">
    <property type="entry name" value="SIS"/>
    <property type="match status" value="1"/>
</dbReference>
<dbReference type="GO" id="GO:0003700">
    <property type="term" value="F:DNA-binding transcription factor activity"/>
    <property type="evidence" value="ECO:0007669"/>
    <property type="project" value="InterPro"/>
</dbReference>
<dbReference type="SUPFAM" id="SSF53697">
    <property type="entry name" value="SIS domain"/>
    <property type="match status" value="1"/>
</dbReference>
<dbReference type="PANTHER" id="PTHR30514:SF1">
    <property type="entry name" value="HTH-TYPE TRANSCRIPTIONAL REGULATOR HEXR-RELATED"/>
    <property type="match status" value="1"/>
</dbReference>
<dbReference type="InterPro" id="IPR000281">
    <property type="entry name" value="HTH_RpiR"/>
</dbReference>
<evidence type="ECO:0000313" key="6">
    <source>
        <dbReference type="EMBL" id="RHN17030.1"/>
    </source>
</evidence>
<evidence type="ECO:0000256" key="1">
    <source>
        <dbReference type="ARBA" id="ARBA00023015"/>
    </source>
</evidence>
<keyword evidence="1" id="KW-0805">Transcription regulation</keyword>
<dbReference type="InterPro" id="IPR047640">
    <property type="entry name" value="RpiR-like"/>
</dbReference>
<comment type="caution">
    <text evidence="6">The sequence shown here is derived from an EMBL/GenBank/DDBJ whole genome shotgun (WGS) entry which is preliminary data.</text>
</comment>
<dbReference type="PROSITE" id="PS51071">
    <property type="entry name" value="HTH_RPIR"/>
    <property type="match status" value="1"/>
</dbReference>
<dbReference type="PROSITE" id="PS51464">
    <property type="entry name" value="SIS"/>
    <property type="match status" value="1"/>
</dbReference>
<dbReference type="InterPro" id="IPR009057">
    <property type="entry name" value="Homeodomain-like_sf"/>
</dbReference>
<dbReference type="RefSeq" id="WP_118485582.1">
    <property type="nucleotide sequence ID" value="NZ_QRQO01000004.1"/>
</dbReference>
<dbReference type="Proteomes" id="UP000283700">
    <property type="component" value="Unassembled WGS sequence"/>
</dbReference>
<keyword evidence="3" id="KW-0804">Transcription</keyword>
<dbReference type="InterPro" id="IPR001347">
    <property type="entry name" value="SIS_dom"/>
</dbReference>
<sequence>MEKSVLDTICASLDTFFESERKIGTYIIQHTAKVVDMTVGELAQACGVSDASVSRFCKKIDMKGFHHFKITLAKEISERGKEEEEVSNHISVNDIGQSLKNILANKVTEITQTVSMMDTKQLHEILDKLNTAKTVQFFAVGNTIPVAIDGAFKLNQIGIPAVSGTIWETQIGYTYNMMADDVVIAISNSGESTAVLRALEAARSAGATTISITNSEKSSAAQLSDYHITTATREKLFLDGYCFSRVSATTVIEILYLFLTSMRKDAYKSVVRHEQAIAFTKL</sequence>
<dbReference type="SUPFAM" id="SSF46689">
    <property type="entry name" value="Homeodomain-like"/>
    <property type="match status" value="1"/>
</dbReference>
<evidence type="ECO:0000259" key="4">
    <source>
        <dbReference type="PROSITE" id="PS51071"/>
    </source>
</evidence>
<dbReference type="EMBL" id="QRQO01000004">
    <property type="protein sequence ID" value="RHN17030.1"/>
    <property type="molecule type" value="Genomic_DNA"/>
</dbReference>
<dbReference type="InterPro" id="IPR036388">
    <property type="entry name" value="WH-like_DNA-bd_sf"/>
</dbReference>
<evidence type="ECO:0000256" key="3">
    <source>
        <dbReference type="ARBA" id="ARBA00023163"/>
    </source>
</evidence>
<dbReference type="GO" id="GO:0097367">
    <property type="term" value="F:carbohydrate derivative binding"/>
    <property type="evidence" value="ECO:0007669"/>
    <property type="project" value="InterPro"/>
</dbReference>
<dbReference type="GO" id="GO:0003677">
    <property type="term" value="F:DNA binding"/>
    <property type="evidence" value="ECO:0007669"/>
    <property type="project" value="UniProtKB-KW"/>
</dbReference>
<dbReference type="Gene3D" id="3.40.50.10490">
    <property type="entry name" value="Glucose-6-phosphate isomerase like protein, domain 1"/>
    <property type="match status" value="1"/>
</dbReference>
<dbReference type="GO" id="GO:1901135">
    <property type="term" value="P:carbohydrate derivative metabolic process"/>
    <property type="evidence" value="ECO:0007669"/>
    <property type="project" value="InterPro"/>
</dbReference>
<gene>
    <name evidence="6" type="ORF">DWZ29_02515</name>
</gene>
<proteinExistence type="predicted"/>
<dbReference type="Pfam" id="PF01418">
    <property type="entry name" value="HTH_6"/>
    <property type="match status" value="1"/>
</dbReference>
<feature type="domain" description="HTH rpiR-type" evidence="4">
    <location>
        <begin position="3"/>
        <end position="79"/>
    </location>
</feature>
<name>A0A415UG11_9FIRM</name>
<evidence type="ECO:0000259" key="5">
    <source>
        <dbReference type="PROSITE" id="PS51464"/>
    </source>
</evidence>